<comment type="caution">
    <text evidence="3">The sequence shown here is derived from an EMBL/GenBank/DDBJ whole genome shotgun (WGS) entry which is preliminary data.</text>
</comment>
<feature type="coiled-coil region" evidence="1">
    <location>
        <begin position="41"/>
        <end position="103"/>
    </location>
</feature>
<dbReference type="OrthoDB" id="6355782at2759"/>
<keyword evidence="1" id="KW-0175">Coiled coil</keyword>
<feature type="region of interest" description="Disordered" evidence="2">
    <location>
        <begin position="195"/>
        <end position="218"/>
    </location>
</feature>
<evidence type="ECO:0000313" key="4">
    <source>
        <dbReference type="Proteomes" id="UP000283509"/>
    </source>
</evidence>
<evidence type="ECO:0000313" key="3">
    <source>
        <dbReference type="EMBL" id="ROT75363.1"/>
    </source>
</evidence>
<dbReference type="AlphaFoldDB" id="A0A3R7QDP5"/>
<protein>
    <submittedName>
        <fullName evidence="3">Uncharacterized protein</fullName>
    </submittedName>
</protein>
<evidence type="ECO:0000256" key="1">
    <source>
        <dbReference type="SAM" id="Coils"/>
    </source>
</evidence>
<feature type="compositionally biased region" description="Basic and acidic residues" evidence="2">
    <location>
        <begin position="195"/>
        <end position="207"/>
    </location>
</feature>
<reference evidence="3 4" key="1">
    <citation type="submission" date="2018-04" db="EMBL/GenBank/DDBJ databases">
        <authorList>
            <person name="Zhang X."/>
            <person name="Yuan J."/>
            <person name="Li F."/>
            <person name="Xiang J."/>
        </authorList>
    </citation>
    <scope>NUCLEOTIDE SEQUENCE [LARGE SCALE GENOMIC DNA]</scope>
    <source>
        <tissue evidence="3">Muscle</tissue>
    </source>
</reference>
<dbReference type="Proteomes" id="UP000283509">
    <property type="component" value="Unassembled WGS sequence"/>
</dbReference>
<accession>A0A3R7QDP5</accession>
<sequence>MPENKPTPPSVRMDEFQNTVSDYGTELAGVKRQVKAAVTRQNELQATLEKQRAMTSELNAELHSLRGKDLEEKEREKFHLETVKELNQQLKAHKTQLDSIRALTASNREHITHEVSEYECKSRDLVRSFQSLQLLDKDEEAPAEILTEEYAKELQEVIELEKLAENLSRTPGLDLPFDYLRDLLREVNVKIGHTEEENKSLQEEMSGHQETYQKLQDA</sequence>
<name>A0A3R7QDP5_PENVA</name>
<organism evidence="3 4">
    <name type="scientific">Penaeus vannamei</name>
    <name type="common">Whiteleg shrimp</name>
    <name type="synonym">Litopenaeus vannamei</name>
    <dbReference type="NCBI Taxonomy" id="6689"/>
    <lineage>
        <taxon>Eukaryota</taxon>
        <taxon>Metazoa</taxon>
        <taxon>Ecdysozoa</taxon>
        <taxon>Arthropoda</taxon>
        <taxon>Crustacea</taxon>
        <taxon>Multicrustacea</taxon>
        <taxon>Malacostraca</taxon>
        <taxon>Eumalacostraca</taxon>
        <taxon>Eucarida</taxon>
        <taxon>Decapoda</taxon>
        <taxon>Dendrobranchiata</taxon>
        <taxon>Penaeoidea</taxon>
        <taxon>Penaeidae</taxon>
        <taxon>Penaeus</taxon>
    </lineage>
</organism>
<evidence type="ECO:0000256" key="2">
    <source>
        <dbReference type="SAM" id="MobiDB-lite"/>
    </source>
</evidence>
<proteinExistence type="predicted"/>
<feature type="compositionally biased region" description="Polar residues" evidence="2">
    <location>
        <begin position="208"/>
        <end position="218"/>
    </location>
</feature>
<reference evidence="3 4" key="2">
    <citation type="submission" date="2019-01" db="EMBL/GenBank/DDBJ databases">
        <title>The decoding of complex shrimp genome reveals the adaptation for benthos swimmer, frequently molting mechanism and breeding impact on genome.</title>
        <authorList>
            <person name="Sun Y."/>
            <person name="Gao Y."/>
            <person name="Yu Y."/>
        </authorList>
    </citation>
    <scope>NUCLEOTIDE SEQUENCE [LARGE SCALE GENOMIC DNA]</scope>
    <source>
        <tissue evidence="3">Muscle</tissue>
    </source>
</reference>
<gene>
    <name evidence="3" type="ORF">C7M84_006094</name>
</gene>
<dbReference type="EMBL" id="QCYY01001781">
    <property type="protein sequence ID" value="ROT75363.1"/>
    <property type="molecule type" value="Genomic_DNA"/>
</dbReference>
<keyword evidence="4" id="KW-1185">Reference proteome</keyword>